<feature type="transmembrane region" description="Helical" evidence="1">
    <location>
        <begin position="21"/>
        <end position="42"/>
    </location>
</feature>
<comment type="caution">
    <text evidence="2">The sequence shown here is derived from an EMBL/GenBank/DDBJ whole genome shotgun (WGS) entry which is preliminary data.</text>
</comment>
<sequence>MTMLSGAIIVMVISITAGTAIRVWAFAIFAFFVATGLGVVTFTQGSSLIAAALSSIAVLALMEVSYLVGVFLSGLWRRTRKLPKNGSTADAAHAADEHRGS</sequence>
<keyword evidence="1" id="KW-0472">Membrane</keyword>
<feature type="transmembrane region" description="Helical" evidence="1">
    <location>
        <begin position="48"/>
        <end position="76"/>
    </location>
</feature>
<dbReference type="RefSeq" id="WP_376772061.1">
    <property type="nucleotide sequence ID" value="NZ_JACHXN010000002.1"/>
</dbReference>
<dbReference type="Proteomes" id="UP000554520">
    <property type="component" value="Unassembled WGS sequence"/>
</dbReference>
<dbReference type="EMBL" id="JACHXN010000002">
    <property type="protein sequence ID" value="MBB3144621.1"/>
    <property type="molecule type" value="Genomic_DNA"/>
</dbReference>
<keyword evidence="3" id="KW-1185">Reference proteome</keyword>
<accession>A0A839U7B4</accession>
<dbReference type="AlphaFoldDB" id="A0A839U7B4"/>
<proteinExistence type="predicted"/>
<evidence type="ECO:0000313" key="2">
    <source>
        <dbReference type="EMBL" id="MBB3144621.1"/>
    </source>
</evidence>
<keyword evidence="1" id="KW-0812">Transmembrane</keyword>
<protein>
    <submittedName>
        <fullName evidence="2">ABC-type nickel/cobalt efflux system permease component RcnA</fullName>
    </submittedName>
</protein>
<name>A0A839U7B4_9HYPH</name>
<evidence type="ECO:0000313" key="3">
    <source>
        <dbReference type="Proteomes" id="UP000554520"/>
    </source>
</evidence>
<evidence type="ECO:0000256" key="1">
    <source>
        <dbReference type="SAM" id="Phobius"/>
    </source>
</evidence>
<keyword evidence="1" id="KW-1133">Transmembrane helix</keyword>
<organism evidence="2 3">
    <name type="scientific">Phyllobacterium trifolii</name>
    <dbReference type="NCBI Taxonomy" id="300193"/>
    <lineage>
        <taxon>Bacteria</taxon>
        <taxon>Pseudomonadati</taxon>
        <taxon>Pseudomonadota</taxon>
        <taxon>Alphaproteobacteria</taxon>
        <taxon>Hyphomicrobiales</taxon>
        <taxon>Phyllobacteriaceae</taxon>
        <taxon>Phyllobacterium</taxon>
    </lineage>
</organism>
<gene>
    <name evidence="2" type="ORF">FHS21_001017</name>
</gene>
<reference evidence="2 3" key="1">
    <citation type="submission" date="2020-08" db="EMBL/GenBank/DDBJ databases">
        <title>Genomic Encyclopedia of Type Strains, Phase III (KMG-III): the genomes of soil and plant-associated and newly described type strains.</title>
        <authorList>
            <person name="Whitman W."/>
        </authorList>
    </citation>
    <scope>NUCLEOTIDE SEQUENCE [LARGE SCALE GENOMIC DNA]</scope>
    <source>
        <strain evidence="2 3">CECT 7015</strain>
    </source>
</reference>